<keyword evidence="2 3" id="KW-0975">Bacterial flagellum</keyword>
<comment type="similarity">
    <text evidence="1 3">Belongs to the bacterial flagellin family.</text>
</comment>
<reference evidence="6 7" key="1">
    <citation type="submission" date="2019-03" db="EMBL/GenBank/DDBJ databases">
        <title>Genomic Encyclopedia of Type Strains, Phase IV (KMG-IV): sequencing the most valuable type-strain genomes for metagenomic binning, comparative biology and taxonomic classification.</title>
        <authorList>
            <person name="Goeker M."/>
        </authorList>
    </citation>
    <scope>NUCLEOTIDE SEQUENCE [LARGE SCALE GENOMIC DNA]</scope>
    <source>
        <strain evidence="6 7">DSM 25903</strain>
    </source>
</reference>
<dbReference type="InterPro" id="IPR001029">
    <property type="entry name" value="Flagellin_N"/>
</dbReference>
<dbReference type="AlphaFoldDB" id="A0A4R7C421"/>
<evidence type="ECO:0000256" key="3">
    <source>
        <dbReference type="RuleBase" id="RU362073"/>
    </source>
</evidence>
<protein>
    <recommendedName>
        <fullName evidence="3">Flagellin</fullName>
    </recommendedName>
</protein>
<dbReference type="Pfam" id="PF00669">
    <property type="entry name" value="Flagellin_N"/>
    <property type="match status" value="1"/>
</dbReference>
<dbReference type="Proteomes" id="UP000295122">
    <property type="component" value="Unassembled WGS sequence"/>
</dbReference>
<keyword evidence="3" id="KW-0964">Secreted</keyword>
<evidence type="ECO:0000313" key="6">
    <source>
        <dbReference type="EMBL" id="TDR93148.1"/>
    </source>
</evidence>
<dbReference type="OrthoDB" id="9808068at2"/>
<dbReference type="InterPro" id="IPR046358">
    <property type="entry name" value="Flagellin_C"/>
</dbReference>
<evidence type="ECO:0000259" key="4">
    <source>
        <dbReference type="Pfam" id="PF00669"/>
    </source>
</evidence>
<organism evidence="6 7">
    <name type="scientific">Enterovirga rhinocerotis</name>
    <dbReference type="NCBI Taxonomy" id="1339210"/>
    <lineage>
        <taxon>Bacteria</taxon>
        <taxon>Pseudomonadati</taxon>
        <taxon>Pseudomonadota</taxon>
        <taxon>Alphaproteobacteria</taxon>
        <taxon>Hyphomicrobiales</taxon>
        <taxon>Methylobacteriaceae</taxon>
        <taxon>Enterovirga</taxon>
    </lineage>
</organism>
<keyword evidence="7" id="KW-1185">Reference proteome</keyword>
<dbReference type="SUPFAM" id="SSF64518">
    <property type="entry name" value="Phase 1 flagellin"/>
    <property type="match status" value="1"/>
</dbReference>
<evidence type="ECO:0000256" key="1">
    <source>
        <dbReference type="ARBA" id="ARBA00005709"/>
    </source>
</evidence>
<dbReference type="RefSeq" id="WP_133768174.1">
    <property type="nucleotide sequence ID" value="NZ_SNZR01000011.1"/>
</dbReference>
<dbReference type="GO" id="GO:0005198">
    <property type="term" value="F:structural molecule activity"/>
    <property type="evidence" value="ECO:0007669"/>
    <property type="project" value="UniProtKB-UniRule"/>
</dbReference>
<feature type="domain" description="Flagellin C-terminal" evidence="5">
    <location>
        <begin position="355"/>
        <end position="437"/>
    </location>
</feature>
<evidence type="ECO:0000313" key="7">
    <source>
        <dbReference type="Proteomes" id="UP000295122"/>
    </source>
</evidence>
<comment type="function">
    <text evidence="3">Flagellin is the subunit protein which polymerizes to form the filaments of bacterial flagella.</text>
</comment>
<feature type="domain" description="Flagellin N-terminal" evidence="4">
    <location>
        <begin position="12"/>
        <end position="104"/>
    </location>
</feature>
<dbReference type="EMBL" id="SNZR01000011">
    <property type="protein sequence ID" value="TDR93148.1"/>
    <property type="molecule type" value="Genomic_DNA"/>
</dbReference>
<dbReference type="Gene3D" id="1.20.1330.10">
    <property type="entry name" value="f41 fragment of flagellin, N-terminal domain"/>
    <property type="match status" value="1"/>
</dbReference>
<name>A0A4R7C421_9HYPH</name>
<evidence type="ECO:0000256" key="2">
    <source>
        <dbReference type="ARBA" id="ARBA00023143"/>
    </source>
</evidence>
<dbReference type="Pfam" id="PF00700">
    <property type="entry name" value="Flagellin_C"/>
    <property type="match status" value="1"/>
</dbReference>
<dbReference type="GO" id="GO:0005576">
    <property type="term" value="C:extracellular region"/>
    <property type="evidence" value="ECO:0007669"/>
    <property type="project" value="UniProtKB-SubCell"/>
</dbReference>
<evidence type="ECO:0000259" key="5">
    <source>
        <dbReference type="Pfam" id="PF00700"/>
    </source>
</evidence>
<keyword evidence="6" id="KW-0969">Cilium</keyword>
<comment type="caution">
    <text evidence="6">The sequence shown here is derived from an EMBL/GenBank/DDBJ whole genome shotgun (WGS) entry which is preliminary data.</text>
</comment>
<gene>
    <name evidence="6" type="ORF">EV668_0402</name>
</gene>
<accession>A0A4R7C421</accession>
<proteinExistence type="inferred from homology"/>
<comment type="subcellular location">
    <subcellularLocation>
        <location evidence="3">Secreted</location>
    </subcellularLocation>
    <subcellularLocation>
        <location evidence="3">Bacterial flagellum</location>
    </subcellularLocation>
</comment>
<dbReference type="GO" id="GO:0009288">
    <property type="term" value="C:bacterial-type flagellum"/>
    <property type="evidence" value="ECO:0007669"/>
    <property type="project" value="UniProtKB-SubCell"/>
</dbReference>
<keyword evidence="6" id="KW-0282">Flagellum</keyword>
<sequence length="437" mass="43813">MAISLSAGVRQSLQSLNSTAALAQTSQNRLATGKKVNSAIDNPTNFFTAAGLNNRADAFSGLLDGISNSIQTIKAASNGIDGITKLVKSLQSTIKQAQSDAATNNPVINSTTAPLATGAEVTATNKSLQDIALDKAIFGADATADAATATTAGDVGIDTSTNTSVAVSVSAGNTTFQASLSAGATVRDLVNTINSSGLASASVDSNGKLTIKGSGSDTLKVGIGSGATDAAAKTDAAAGTLNTKLGLVATDASAGIAATGNSSVRANLVQQFNDVRTQLDQLAKDSGFNGTNLLGGDKLKVVFNEKTGSNQSKLDVQGSTVSSANLGIVEASNGAVAGNVNFQNDSSLAAASDSLTNALSSLSSLSSTLGASLSVVQTRQDFSKSLIDTLKIGADNLVNADTNEEGANLLALQTRQQLSQTALSMSAQADQAVLRLF</sequence>
<keyword evidence="6" id="KW-0966">Cell projection</keyword>